<evidence type="ECO:0000313" key="2">
    <source>
        <dbReference type="EMBL" id="SMX73779.1"/>
    </source>
</evidence>
<evidence type="ECO:0000256" key="1">
    <source>
        <dbReference type="SAM" id="Phobius"/>
    </source>
</evidence>
<dbReference type="Proteomes" id="UP000234641">
    <property type="component" value="Unassembled WGS sequence"/>
</dbReference>
<evidence type="ECO:0008006" key="4">
    <source>
        <dbReference type="Google" id="ProtNLM"/>
    </source>
</evidence>
<reference evidence="2 3" key="1">
    <citation type="submission" date="2017-03" db="EMBL/GenBank/DDBJ databases">
        <authorList>
            <person name="Afonso C.L."/>
            <person name="Miller P.J."/>
            <person name="Scott M.A."/>
            <person name="Spackman E."/>
            <person name="Goraichik I."/>
            <person name="Dimitrov K.M."/>
            <person name="Suarez D.L."/>
            <person name="Swayne D.E."/>
        </authorList>
    </citation>
    <scope>NUCLEOTIDE SEQUENCE [LARGE SCALE GENOMIC DNA]</scope>
    <source>
        <strain evidence="2 3">ATCC 9172</strain>
    </source>
</reference>
<organism evidence="2 3">
    <name type="scientific">Brevibacterium linens ATCC 9172</name>
    <dbReference type="NCBI Taxonomy" id="1255617"/>
    <lineage>
        <taxon>Bacteria</taxon>
        <taxon>Bacillati</taxon>
        <taxon>Actinomycetota</taxon>
        <taxon>Actinomycetes</taxon>
        <taxon>Micrococcales</taxon>
        <taxon>Brevibacteriaceae</taxon>
        <taxon>Brevibacterium</taxon>
    </lineage>
</organism>
<feature type="transmembrane region" description="Helical" evidence="1">
    <location>
        <begin position="15"/>
        <end position="36"/>
    </location>
</feature>
<dbReference type="EMBL" id="FXYY01000004">
    <property type="protein sequence ID" value="SMX73779.1"/>
    <property type="molecule type" value="Genomic_DNA"/>
</dbReference>
<keyword evidence="1" id="KW-1133">Transmembrane helix</keyword>
<sequence>MGPAELIGPLEVSPAWYVAACFVLLLVLGNVFAPLFRSAAGVTAAEGPRIPIPVRSTYLSRISAVETGLSAESADVRESAQELAAIVREFAHDAWGVKAEHLTYRDAAVAGLDDLADCLLGLYEAEFAEAEPAGLQPQIAEARKLVARWS</sequence>
<proteinExistence type="predicted"/>
<gene>
    <name evidence="2" type="ORF">BLIN9172_01000</name>
</gene>
<evidence type="ECO:0000313" key="3">
    <source>
        <dbReference type="Proteomes" id="UP000234641"/>
    </source>
</evidence>
<accession>A0A2H1IEZ5</accession>
<protein>
    <recommendedName>
        <fullName evidence="4">DUF4129 domain-containing protein</fullName>
    </recommendedName>
</protein>
<name>A0A2H1IEZ5_BRELN</name>
<dbReference type="AlphaFoldDB" id="A0A2H1IEZ5"/>
<dbReference type="RefSeq" id="WP_101554065.1">
    <property type="nucleotide sequence ID" value="NZ_FXYY01000004.1"/>
</dbReference>
<keyword evidence="1" id="KW-0472">Membrane</keyword>
<keyword evidence="1" id="KW-0812">Transmembrane</keyword>